<gene>
    <name evidence="1" type="ORF">NP493_6449g00004</name>
</gene>
<dbReference type="AlphaFoldDB" id="A0AAD9IR34"/>
<protein>
    <recommendedName>
        <fullName evidence="3">AAA ATPase AAA+ lid domain-containing protein</fullName>
    </recommendedName>
</protein>
<dbReference type="GO" id="GO:0005778">
    <property type="term" value="C:peroxisomal membrane"/>
    <property type="evidence" value="ECO:0007669"/>
    <property type="project" value="TreeGrafter"/>
</dbReference>
<organism evidence="1 2">
    <name type="scientific">Ridgeia piscesae</name>
    <name type="common">Tubeworm</name>
    <dbReference type="NCBI Taxonomy" id="27915"/>
    <lineage>
        <taxon>Eukaryota</taxon>
        <taxon>Metazoa</taxon>
        <taxon>Spiralia</taxon>
        <taxon>Lophotrochozoa</taxon>
        <taxon>Annelida</taxon>
        <taxon>Polychaeta</taxon>
        <taxon>Sedentaria</taxon>
        <taxon>Canalipalpata</taxon>
        <taxon>Sabellida</taxon>
        <taxon>Siboglinidae</taxon>
        <taxon>Ridgeia</taxon>
    </lineage>
</organism>
<keyword evidence="2" id="KW-1185">Reference proteome</keyword>
<dbReference type="GO" id="GO:0005829">
    <property type="term" value="C:cytosol"/>
    <property type="evidence" value="ECO:0007669"/>
    <property type="project" value="TreeGrafter"/>
</dbReference>
<dbReference type="GO" id="GO:0016558">
    <property type="term" value="P:protein import into peroxisome matrix"/>
    <property type="evidence" value="ECO:0007669"/>
    <property type="project" value="TreeGrafter"/>
</dbReference>
<accession>A0AAD9IR34</accession>
<sequence>MSLCHCCRFTLAEDCHLDSLISQCSFNLTGADFYALCTDAVLNAIKTKISLLESGEVEVDETLEVTEEDFSSALRCLVPSVSELELQNYKKLQCSLATPMSKTL</sequence>
<dbReference type="PANTHER" id="PTHR23077:SF9">
    <property type="entry name" value="PEROXISOMAL ATPASE PEX6"/>
    <property type="match status" value="1"/>
</dbReference>
<name>A0AAD9IR34_RIDPI</name>
<dbReference type="PANTHER" id="PTHR23077">
    <property type="entry name" value="AAA-FAMILY ATPASE"/>
    <property type="match status" value="1"/>
</dbReference>
<evidence type="ECO:0000313" key="1">
    <source>
        <dbReference type="EMBL" id="KAK2139396.1"/>
    </source>
</evidence>
<dbReference type="GO" id="GO:0016887">
    <property type="term" value="F:ATP hydrolysis activity"/>
    <property type="evidence" value="ECO:0007669"/>
    <property type="project" value="TreeGrafter"/>
</dbReference>
<evidence type="ECO:0000313" key="2">
    <source>
        <dbReference type="Proteomes" id="UP001209878"/>
    </source>
</evidence>
<dbReference type="EMBL" id="JAODUO010006441">
    <property type="protein sequence ID" value="KAK2139396.1"/>
    <property type="molecule type" value="Genomic_DNA"/>
</dbReference>
<comment type="caution">
    <text evidence="1">The sequence shown here is derived from an EMBL/GenBank/DDBJ whole genome shotgun (WGS) entry which is preliminary data.</text>
</comment>
<reference evidence="1" key="1">
    <citation type="journal article" date="2023" name="Mol. Biol. Evol.">
        <title>Third-Generation Sequencing Reveals the Adaptive Role of the Epigenome in Three Deep-Sea Polychaetes.</title>
        <authorList>
            <person name="Perez M."/>
            <person name="Aroh O."/>
            <person name="Sun Y."/>
            <person name="Lan Y."/>
            <person name="Juniper S.K."/>
            <person name="Young C.R."/>
            <person name="Angers B."/>
            <person name="Qian P.Y."/>
        </authorList>
    </citation>
    <scope>NUCLEOTIDE SEQUENCE</scope>
    <source>
        <strain evidence="1">R07B-5</strain>
    </source>
</reference>
<evidence type="ECO:0008006" key="3">
    <source>
        <dbReference type="Google" id="ProtNLM"/>
    </source>
</evidence>
<dbReference type="InterPro" id="IPR050168">
    <property type="entry name" value="AAA_ATPase_domain"/>
</dbReference>
<dbReference type="Proteomes" id="UP001209878">
    <property type="component" value="Unassembled WGS sequence"/>
</dbReference>
<dbReference type="Gene3D" id="1.10.8.60">
    <property type="match status" value="1"/>
</dbReference>
<proteinExistence type="predicted"/>